<feature type="compositionally biased region" description="Low complexity" evidence="4">
    <location>
        <begin position="125"/>
        <end position="145"/>
    </location>
</feature>
<dbReference type="PANTHER" id="PTHR47429">
    <property type="entry name" value="PROTEIN TWIN LOV 1"/>
    <property type="match status" value="1"/>
</dbReference>
<dbReference type="Proteomes" id="UP000813385">
    <property type="component" value="Unassembled WGS sequence"/>
</dbReference>
<proteinExistence type="predicted"/>
<feature type="region of interest" description="Disordered" evidence="4">
    <location>
        <begin position="508"/>
        <end position="533"/>
    </location>
</feature>
<dbReference type="EMBL" id="JAGPXD010000003">
    <property type="protein sequence ID" value="KAH7362923.1"/>
    <property type="molecule type" value="Genomic_DNA"/>
</dbReference>
<dbReference type="PANTHER" id="PTHR47429:SF9">
    <property type="entry name" value="PAS DOMAIN-CONTAINING PROTEIN"/>
    <property type="match status" value="1"/>
</dbReference>
<dbReference type="OrthoDB" id="447251at2759"/>
<dbReference type="InterPro" id="IPR000014">
    <property type="entry name" value="PAS"/>
</dbReference>
<keyword evidence="3" id="KW-0157">Chromophore</keyword>
<feature type="region of interest" description="Disordered" evidence="4">
    <location>
        <begin position="1"/>
        <end position="152"/>
    </location>
</feature>
<comment type="caution">
    <text evidence="6">The sequence shown here is derived from an EMBL/GenBank/DDBJ whole genome shotgun (WGS) entry which is preliminary data.</text>
</comment>
<feature type="region of interest" description="Disordered" evidence="4">
    <location>
        <begin position="462"/>
        <end position="481"/>
    </location>
</feature>
<evidence type="ECO:0000256" key="3">
    <source>
        <dbReference type="ARBA" id="ARBA00022991"/>
    </source>
</evidence>
<dbReference type="InterPro" id="IPR035965">
    <property type="entry name" value="PAS-like_dom_sf"/>
</dbReference>
<feature type="domain" description="PAC" evidence="5">
    <location>
        <begin position="395"/>
        <end position="448"/>
    </location>
</feature>
<evidence type="ECO:0000259" key="5">
    <source>
        <dbReference type="PROSITE" id="PS50113"/>
    </source>
</evidence>
<dbReference type="AlphaFoldDB" id="A0A8K0X4Y6"/>
<dbReference type="Pfam" id="PF13426">
    <property type="entry name" value="PAS_9"/>
    <property type="match status" value="1"/>
</dbReference>
<keyword evidence="7" id="KW-1185">Reference proteome</keyword>
<feature type="compositionally biased region" description="Basic and acidic residues" evidence="4">
    <location>
        <begin position="508"/>
        <end position="517"/>
    </location>
</feature>
<evidence type="ECO:0000313" key="6">
    <source>
        <dbReference type="EMBL" id="KAH7362923.1"/>
    </source>
</evidence>
<dbReference type="SUPFAM" id="SSF55785">
    <property type="entry name" value="PYP-like sensor domain (PAS domain)"/>
    <property type="match status" value="1"/>
</dbReference>
<name>A0A8K0X4Y6_9PEZI</name>
<feature type="compositionally biased region" description="Polar residues" evidence="4">
    <location>
        <begin position="21"/>
        <end position="33"/>
    </location>
</feature>
<keyword evidence="1" id="KW-0285">Flavoprotein</keyword>
<feature type="region of interest" description="Disordered" evidence="4">
    <location>
        <begin position="708"/>
        <end position="729"/>
    </location>
</feature>
<evidence type="ECO:0000256" key="2">
    <source>
        <dbReference type="ARBA" id="ARBA00022643"/>
    </source>
</evidence>
<feature type="compositionally biased region" description="Basic and acidic residues" evidence="4">
    <location>
        <begin position="1"/>
        <end position="17"/>
    </location>
</feature>
<reference evidence="6" key="1">
    <citation type="journal article" date="2021" name="Nat. Commun.">
        <title>Genetic determinants of endophytism in the Arabidopsis root mycobiome.</title>
        <authorList>
            <person name="Mesny F."/>
            <person name="Miyauchi S."/>
            <person name="Thiergart T."/>
            <person name="Pickel B."/>
            <person name="Atanasova L."/>
            <person name="Karlsson M."/>
            <person name="Huettel B."/>
            <person name="Barry K.W."/>
            <person name="Haridas S."/>
            <person name="Chen C."/>
            <person name="Bauer D."/>
            <person name="Andreopoulos W."/>
            <person name="Pangilinan J."/>
            <person name="LaButti K."/>
            <person name="Riley R."/>
            <person name="Lipzen A."/>
            <person name="Clum A."/>
            <person name="Drula E."/>
            <person name="Henrissat B."/>
            <person name="Kohler A."/>
            <person name="Grigoriev I.V."/>
            <person name="Martin F.M."/>
            <person name="Hacquard S."/>
        </authorList>
    </citation>
    <scope>NUCLEOTIDE SEQUENCE</scope>
    <source>
        <strain evidence="6">MPI-CAGE-AT-0016</strain>
    </source>
</reference>
<sequence>MFHLSVERSGRRQRQEHGAQPLTSHPVVSNRSGGASDAGADIPDIPLRRTGGGPSKTGPWEDDGSNWAPHDEGHAQGDLESSSRVPERANTALDHSSPSHVRGRVQSPELVVNRNRLSRGAHSWSPQRSAPTRSTRSRANSTLSSHETNATSLLPLQAKGAEDFDRLEPIAAEEIEPGSYDLVVPDNGAVRQHSLEVYSELLFSKEHLAAIFKDFSLLRQFTDFLASSRPDSLPLLTYYLDATKALRAIKYANAITASLERMDDFSFTDNAPRATANAALQEKADAAFEALAREDLPAYITSTWTQTVSVSIRRRITGTLPTQLREMSEGLAEVFCLTDPSRKDNPIVFASEEFYKTTQYGMNHVIGRNCRFLQGPKTNPSSIKRIREALAAGKEHYETFLNYRRDGSPFMNLLMMAPLYDSRGTVRYFIGAQVDVSGLLKEASGLRGLERLLQEQEALTETEVHAPEHNEEDTHQEKKPDEDEFRYLTEMFNAAELEAVRTHGGDMYRIKQDDPSQGRDGAGAGGGSHNWNRPRILIKDESWSSRSTPVSPTISSGRLAGVYTHYLLVRPYPSLRILFASPSLRVPGILQSPFLSKIGGSDRVRDGITQALASGQGVTAKIRWMARTGVASSDGRPRWIHCTPLVGSNGAVGVWMVVLVDEDTDETRPRAPQAPPVNYGLRPSRHDQSLDLDDDLSLAGFAAMNGYQDGADSRPGSRQTWLSQAQSYA</sequence>
<dbReference type="PROSITE" id="PS50113">
    <property type="entry name" value="PAC"/>
    <property type="match status" value="1"/>
</dbReference>
<keyword evidence="2" id="KW-0288">FMN</keyword>
<organism evidence="6 7">
    <name type="scientific">Plectosphaerella cucumerina</name>
    <dbReference type="NCBI Taxonomy" id="40658"/>
    <lineage>
        <taxon>Eukaryota</taxon>
        <taxon>Fungi</taxon>
        <taxon>Dikarya</taxon>
        <taxon>Ascomycota</taxon>
        <taxon>Pezizomycotina</taxon>
        <taxon>Sordariomycetes</taxon>
        <taxon>Hypocreomycetidae</taxon>
        <taxon>Glomerellales</taxon>
        <taxon>Plectosphaerellaceae</taxon>
        <taxon>Plectosphaerella</taxon>
    </lineage>
</organism>
<evidence type="ECO:0000256" key="4">
    <source>
        <dbReference type="SAM" id="MobiDB-lite"/>
    </source>
</evidence>
<gene>
    <name evidence="6" type="ORF">B0T11DRAFT_89054</name>
</gene>
<feature type="compositionally biased region" description="Polar residues" evidence="4">
    <location>
        <begin position="716"/>
        <end position="729"/>
    </location>
</feature>
<dbReference type="NCBIfam" id="TIGR00229">
    <property type="entry name" value="sensory_box"/>
    <property type="match status" value="1"/>
</dbReference>
<evidence type="ECO:0000313" key="7">
    <source>
        <dbReference type="Proteomes" id="UP000813385"/>
    </source>
</evidence>
<dbReference type="Gene3D" id="3.30.450.20">
    <property type="entry name" value="PAS domain"/>
    <property type="match status" value="1"/>
</dbReference>
<protein>
    <recommendedName>
        <fullName evidence="5">PAC domain-containing protein</fullName>
    </recommendedName>
</protein>
<feature type="region of interest" description="Disordered" evidence="4">
    <location>
        <begin position="665"/>
        <end position="686"/>
    </location>
</feature>
<dbReference type="GO" id="GO:0005634">
    <property type="term" value="C:nucleus"/>
    <property type="evidence" value="ECO:0007669"/>
    <property type="project" value="TreeGrafter"/>
</dbReference>
<dbReference type="InterPro" id="IPR000700">
    <property type="entry name" value="PAS-assoc_C"/>
</dbReference>
<evidence type="ECO:0000256" key="1">
    <source>
        <dbReference type="ARBA" id="ARBA00022630"/>
    </source>
</evidence>
<accession>A0A8K0X4Y6</accession>